<dbReference type="Proteomes" id="UP000644693">
    <property type="component" value="Unassembled WGS sequence"/>
</dbReference>
<comment type="caution">
    <text evidence="3">The sequence shown here is derived from an EMBL/GenBank/DDBJ whole genome shotgun (WGS) entry which is preliminary data.</text>
</comment>
<keyword evidence="4" id="KW-1185">Reference proteome</keyword>
<dbReference type="Gene3D" id="3.40.1090.10">
    <property type="entry name" value="Cytosolic phospholipase A2 catalytic domain"/>
    <property type="match status" value="2"/>
</dbReference>
<keyword evidence="1" id="KW-0443">Lipid metabolism</keyword>
<dbReference type="EMBL" id="BMYM01000003">
    <property type="protein sequence ID" value="GHD38379.1"/>
    <property type="molecule type" value="Genomic_DNA"/>
</dbReference>
<evidence type="ECO:0000313" key="3">
    <source>
        <dbReference type="EMBL" id="GHD38379.1"/>
    </source>
</evidence>
<dbReference type="GO" id="GO:0006629">
    <property type="term" value="P:lipid metabolic process"/>
    <property type="evidence" value="ECO:0007669"/>
    <property type="project" value="UniProtKB-KW"/>
</dbReference>
<dbReference type="AlphaFoldDB" id="A0A918XLS9"/>
<gene>
    <name evidence="3" type="ORF">GCM10007053_28890</name>
</gene>
<accession>A0A918XLS9</accession>
<organism evidence="3 4">
    <name type="scientific">Parahalioglobus pacificus</name>
    <dbReference type="NCBI Taxonomy" id="930806"/>
    <lineage>
        <taxon>Bacteria</taxon>
        <taxon>Pseudomonadati</taxon>
        <taxon>Pseudomonadota</taxon>
        <taxon>Gammaproteobacteria</taxon>
        <taxon>Cellvibrionales</taxon>
        <taxon>Halieaceae</taxon>
        <taxon>Parahalioglobus</taxon>
    </lineage>
</organism>
<name>A0A918XLS9_9GAMM</name>
<proteinExistence type="predicted"/>
<dbReference type="InterPro" id="IPR016035">
    <property type="entry name" value="Acyl_Trfase/lysoPLipase"/>
</dbReference>
<dbReference type="InterPro" id="IPR002641">
    <property type="entry name" value="PNPLA_dom"/>
</dbReference>
<reference evidence="3" key="1">
    <citation type="journal article" date="2014" name="Int. J. Syst. Evol. Microbiol.">
        <title>Complete genome sequence of Corynebacterium casei LMG S-19264T (=DSM 44701T), isolated from a smear-ripened cheese.</title>
        <authorList>
            <consortium name="US DOE Joint Genome Institute (JGI-PGF)"/>
            <person name="Walter F."/>
            <person name="Albersmeier A."/>
            <person name="Kalinowski J."/>
            <person name="Ruckert C."/>
        </authorList>
    </citation>
    <scope>NUCLEOTIDE SEQUENCE</scope>
    <source>
        <strain evidence="3">KCTC 23430</strain>
    </source>
</reference>
<evidence type="ECO:0000313" key="4">
    <source>
        <dbReference type="Proteomes" id="UP000644693"/>
    </source>
</evidence>
<evidence type="ECO:0000259" key="2">
    <source>
        <dbReference type="Pfam" id="PF01734"/>
    </source>
</evidence>
<dbReference type="SUPFAM" id="SSF52151">
    <property type="entry name" value="FabD/lysophospholipase-like"/>
    <property type="match status" value="1"/>
</dbReference>
<protein>
    <submittedName>
        <fullName evidence="3">Patatin</fullName>
    </submittedName>
</protein>
<sequence>MDETALCLSGGGYRATLFHAGSTLRLTELGLVKNTPGEGVIGTVSSVSGGSITSALAALNMDTLGAGNTQPFVDAINHLTRHTLIDAETIAAGLIEGGVNAYVAGQIDTISLHNATLQALPHFPNHVINATNLLTTARWGFERQRMGDYRTGYVVSPTTRLSHAVSASAGYPPYLSPAILALKPDDFDDGTGTDCTAAEYRNTIQLTDGGVYDNLGLEAVWKAHGNLLVADASAPTSPQDAVEYDWLNQSLRVSDISARQVSALRKRVLMAGFRSGQWQGAYWNIRDDISRFPASHTLPCPFEQTMALANTETDLSGKHAREQQRLMNWGYAACDAAVRSYLLPDADAPGGFPFPLAGVG</sequence>
<feature type="domain" description="PNPLA" evidence="2">
    <location>
        <begin position="6"/>
        <end position="221"/>
    </location>
</feature>
<dbReference type="RefSeq" id="WP_189478527.1">
    <property type="nucleotide sequence ID" value="NZ_BMYM01000003.1"/>
</dbReference>
<evidence type="ECO:0000256" key="1">
    <source>
        <dbReference type="ARBA" id="ARBA00023098"/>
    </source>
</evidence>
<dbReference type="Pfam" id="PF01734">
    <property type="entry name" value="Patatin"/>
    <property type="match status" value="1"/>
</dbReference>
<reference evidence="3" key="2">
    <citation type="submission" date="2020-09" db="EMBL/GenBank/DDBJ databases">
        <authorList>
            <person name="Sun Q."/>
            <person name="Kim S."/>
        </authorList>
    </citation>
    <scope>NUCLEOTIDE SEQUENCE</scope>
    <source>
        <strain evidence="3">KCTC 23430</strain>
    </source>
</reference>